<dbReference type="AlphaFoldDB" id="W0REB5"/>
<dbReference type="InParanoid" id="W0REB5"/>
<dbReference type="EMBL" id="CP007128">
    <property type="protein sequence ID" value="AHG88772.1"/>
    <property type="molecule type" value="Genomic_DNA"/>
</dbReference>
<evidence type="ECO:0000256" key="2">
    <source>
        <dbReference type="ARBA" id="ARBA00006171"/>
    </source>
</evidence>
<dbReference type="InterPro" id="IPR023214">
    <property type="entry name" value="HAD_sf"/>
</dbReference>
<dbReference type="Proteomes" id="UP000019151">
    <property type="component" value="Chromosome"/>
</dbReference>
<dbReference type="CDD" id="cd07526">
    <property type="entry name" value="HAD_BPGM_like"/>
    <property type="match status" value="1"/>
</dbReference>
<keyword evidence="4" id="KW-0460">Magnesium</keyword>
<evidence type="ECO:0000256" key="5">
    <source>
        <dbReference type="SAM" id="MobiDB-lite"/>
    </source>
</evidence>
<dbReference type="RefSeq" id="WP_025410297.1">
    <property type="nucleotide sequence ID" value="NZ_CP007128.1"/>
</dbReference>
<evidence type="ECO:0000256" key="4">
    <source>
        <dbReference type="ARBA" id="ARBA00022842"/>
    </source>
</evidence>
<gene>
    <name evidence="6" type="ORF">J421_1235</name>
</gene>
<dbReference type="InterPro" id="IPR051600">
    <property type="entry name" value="Beta-PGM-like"/>
</dbReference>
<keyword evidence="6" id="KW-0378">Hydrolase</keyword>
<dbReference type="SFLD" id="SFLDS00003">
    <property type="entry name" value="Haloacid_Dehalogenase"/>
    <property type="match status" value="1"/>
</dbReference>
<accession>W0REB5</accession>
<keyword evidence="7" id="KW-1185">Reference proteome</keyword>
<dbReference type="SUPFAM" id="SSF56784">
    <property type="entry name" value="HAD-like"/>
    <property type="match status" value="1"/>
</dbReference>
<dbReference type="eggNOG" id="COG0637">
    <property type="taxonomic scope" value="Bacteria"/>
</dbReference>
<organism evidence="6 7">
    <name type="scientific">Gemmatirosa kalamazoonensis</name>
    <dbReference type="NCBI Taxonomy" id="861299"/>
    <lineage>
        <taxon>Bacteria</taxon>
        <taxon>Pseudomonadati</taxon>
        <taxon>Gemmatimonadota</taxon>
        <taxon>Gemmatimonadia</taxon>
        <taxon>Gemmatimonadales</taxon>
        <taxon>Gemmatimonadaceae</taxon>
        <taxon>Gemmatirosa</taxon>
    </lineage>
</organism>
<dbReference type="SFLD" id="SFLDG01135">
    <property type="entry name" value="C1.5.6:_HAD__Beta-PGM__Phospha"/>
    <property type="match status" value="1"/>
</dbReference>
<protein>
    <submittedName>
        <fullName evidence="6">HAD-superfamily hydrolase, subfamily IA, variant 3</fullName>
    </submittedName>
</protein>
<evidence type="ECO:0000256" key="1">
    <source>
        <dbReference type="ARBA" id="ARBA00001946"/>
    </source>
</evidence>
<dbReference type="KEGG" id="gba:J421_1235"/>
<dbReference type="HOGENOM" id="CLU_045011_13_2_0"/>
<dbReference type="GO" id="GO:0016787">
    <property type="term" value="F:hydrolase activity"/>
    <property type="evidence" value="ECO:0007669"/>
    <property type="project" value="UniProtKB-KW"/>
</dbReference>
<dbReference type="PANTHER" id="PTHR46193:SF10">
    <property type="entry name" value="6-PHOSPHOGLUCONATE PHOSPHATASE"/>
    <property type="match status" value="1"/>
</dbReference>
<dbReference type="InterPro" id="IPR036412">
    <property type="entry name" value="HAD-like_sf"/>
</dbReference>
<dbReference type="PANTHER" id="PTHR46193">
    <property type="entry name" value="6-PHOSPHOGLUCONATE PHOSPHATASE"/>
    <property type="match status" value="1"/>
</dbReference>
<dbReference type="Pfam" id="PF00702">
    <property type="entry name" value="Hydrolase"/>
    <property type="match status" value="1"/>
</dbReference>
<dbReference type="Gene3D" id="1.10.150.240">
    <property type="entry name" value="Putative phosphatase, domain 2"/>
    <property type="match status" value="1"/>
</dbReference>
<dbReference type="InterPro" id="IPR006439">
    <property type="entry name" value="HAD-SF_hydro_IA"/>
</dbReference>
<feature type="compositionally biased region" description="Basic and acidic residues" evidence="5">
    <location>
        <begin position="222"/>
        <end position="231"/>
    </location>
</feature>
<reference evidence="6 7" key="1">
    <citation type="journal article" date="2014" name="Genome Announc.">
        <title>Genome Sequence and Methylome of Soil Bacterium Gemmatirosa kalamazoonensis KBS708T, a Member of the Rarely Cultivated Gemmatimonadetes Phylum.</title>
        <authorList>
            <person name="Debruyn J.M."/>
            <person name="Radosevich M."/>
            <person name="Wommack K.E."/>
            <person name="Polson S.W."/>
            <person name="Hauser L.J."/>
            <person name="Fawaz M.N."/>
            <person name="Korlach J."/>
            <person name="Tsai Y.C."/>
        </authorList>
    </citation>
    <scope>NUCLEOTIDE SEQUENCE [LARGE SCALE GENOMIC DNA]</scope>
    <source>
        <strain evidence="6 7">KBS708</strain>
    </source>
</reference>
<dbReference type="SFLD" id="SFLDG01129">
    <property type="entry name" value="C1.5:_HAD__Beta-PGM__Phosphata"/>
    <property type="match status" value="1"/>
</dbReference>
<comment type="similarity">
    <text evidence="2">Belongs to the HAD-like hydrolase superfamily. CbbY/CbbZ/Gph/YieH family.</text>
</comment>
<dbReference type="FunCoup" id="W0REB5">
    <property type="interactions" value="507"/>
</dbReference>
<dbReference type="PATRIC" id="fig|861299.3.peg.1252"/>
<dbReference type="GO" id="GO:0046872">
    <property type="term" value="F:metal ion binding"/>
    <property type="evidence" value="ECO:0007669"/>
    <property type="project" value="UniProtKB-KW"/>
</dbReference>
<feature type="region of interest" description="Disordered" evidence="5">
    <location>
        <begin position="210"/>
        <end position="231"/>
    </location>
</feature>
<dbReference type="InterPro" id="IPR023198">
    <property type="entry name" value="PGP-like_dom2"/>
</dbReference>
<name>W0REB5_9BACT</name>
<sequence>MRWDLVIFDCDGVLVDSEPIANRVFTDLLNELGLATTLEETMRDYVGRSMASCMAIVGERLGRPVPDGFVDAFRNRTADAFRAELHAVPGIEAALDAIADASLPTCVASSGEHRKIRLSLGLTGLLPRFDGRIFSAQDVARGKPHPDLFLHAARAMGADPSRCVVIEDSPLGVRAAVAAGMTVLGFAARTDPGTLAELGATTFDDMTRLPEMLSGTPRTSSRRTEEGLKRD</sequence>
<evidence type="ECO:0000313" key="7">
    <source>
        <dbReference type="Proteomes" id="UP000019151"/>
    </source>
</evidence>
<proteinExistence type="inferred from homology"/>
<evidence type="ECO:0000313" key="6">
    <source>
        <dbReference type="EMBL" id="AHG88772.1"/>
    </source>
</evidence>
<keyword evidence="3" id="KW-0479">Metal-binding</keyword>
<dbReference type="NCBIfam" id="TIGR01509">
    <property type="entry name" value="HAD-SF-IA-v3"/>
    <property type="match status" value="1"/>
</dbReference>
<evidence type="ECO:0000256" key="3">
    <source>
        <dbReference type="ARBA" id="ARBA00022723"/>
    </source>
</evidence>
<comment type="cofactor">
    <cofactor evidence="1">
        <name>Mg(2+)</name>
        <dbReference type="ChEBI" id="CHEBI:18420"/>
    </cofactor>
</comment>
<dbReference type="Gene3D" id="3.40.50.1000">
    <property type="entry name" value="HAD superfamily/HAD-like"/>
    <property type="match status" value="1"/>
</dbReference>
<dbReference type="STRING" id="861299.J421_1235"/>
<dbReference type="OrthoDB" id="9797743at2"/>